<name>A0A0R2QEH6_9ACTN</name>
<dbReference type="Pfam" id="PF00654">
    <property type="entry name" value="Voltage_CLC"/>
    <property type="match status" value="1"/>
</dbReference>
<feature type="transmembrane region" description="Helical" evidence="5">
    <location>
        <begin position="179"/>
        <end position="199"/>
    </location>
</feature>
<evidence type="ECO:0000256" key="4">
    <source>
        <dbReference type="ARBA" id="ARBA00023136"/>
    </source>
</evidence>
<dbReference type="InterPro" id="IPR050368">
    <property type="entry name" value="ClC-type_chloride_channel"/>
</dbReference>
<dbReference type="Gene3D" id="1.10.3080.10">
    <property type="entry name" value="Clc chloride channel"/>
    <property type="match status" value="1"/>
</dbReference>
<dbReference type="SUPFAM" id="SSF81340">
    <property type="entry name" value="Clc chloride channel"/>
    <property type="match status" value="1"/>
</dbReference>
<feature type="transmembrane region" description="Helical" evidence="5">
    <location>
        <begin position="50"/>
        <end position="68"/>
    </location>
</feature>
<evidence type="ECO:0000256" key="3">
    <source>
        <dbReference type="ARBA" id="ARBA00022989"/>
    </source>
</evidence>
<organism evidence="6 7">
    <name type="scientific">Acidimicrobiia bacterium BACL6 MAG-120924-bin43</name>
    <dbReference type="NCBI Taxonomy" id="1655583"/>
    <lineage>
        <taxon>Bacteria</taxon>
        <taxon>Bacillati</taxon>
        <taxon>Actinomycetota</taxon>
        <taxon>Acidimicrobiia</taxon>
        <taxon>acIV cluster</taxon>
    </lineage>
</organism>
<comment type="subcellular location">
    <subcellularLocation>
        <location evidence="1">Membrane</location>
        <topology evidence="1">Multi-pass membrane protein</topology>
    </subcellularLocation>
</comment>
<proteinExistence type="predicted"/>
<keyword evidence="2 5" id="KW-0812">Transmembrane</keyword>
<evidence type="ECO:0000313" key="6">
    <source>
        <dbReference type="EMBL" id="KRO47515.1"/>
    </source>
</evidence>
<feature type="transmembrane region" description="Helical" evidence="5">
    <location>
        <begin position="253"/>
        <end position="270"/>
    </location>
</feature>
<dbReference type="EMBL" id="LIBJ01000153">
    <property type="protein sequence ID" value="KRO47515.1"/>
    <property type="molecule type" value="Genomic_DNA"/>
</dbReference>
<reference evidence="6 7" key="1">
    <citation type="submission" date="2015-10" db="EMBL/GenBank/DDBJ databases">
        <title>Metagenome-Assembled Genomes uncover a global brackish microbiome.</title>
        <authorList>
            <person name="Hugerth L.W."/>
            <person name="Larsson J."/>
            <person name="Alneberg J."/>
            <person name="Lindh M.V."/>
            <person name="Legrand C."/>
            <person name="Pinhassi J."/>
            <person name="Andersson A.F."/>
        </authorList>
    </citation>
    <scope>NUCLEOTIDE SEQUENCE [LARGE SCALE GENOMIC DNA]</scope>
    <source>
        <strain evidence="6">BACL6 MAG-120924-bin43</strain>
    </source>
</reference>
<feature type="transmembrane region" description="Helical" evidence="5">
    <location>
        <begin position="309"/>
        <end position="328"/>
    </location>
</feature>
<feature type="transmembrane region" description="Helical" evidence="5">
    <location>
        <begin position="142"/>
        <end position="167"/>
    </location>
</feature>
<comment type="caution">
    <text evidence="6">The sequence shown here is derived from an EMBL/GenBank/DDBJ whole genome shotgun (WGS) entry which is preliminary data.</text>
</comment>
<feature type="transmembrane region" description="Helical" evidence="5">
    <location>
        <begin position="12"/>
        <end position="34"/>
    </location>
</feature>
<dbReference type="PANTHER" id="PTHR43427:SF12">
    <property type="entry name" value="CHLORIDE TRANSPORTER"/>
    <property type="match status" value="1"/>
</dbReference>
<evidence type="ECO:0000256" key="1">
    <source>
        <dbReference type="ARBA" id="ARBA00004141"/>
    </source>
</evidence>
<feature type="transmembrane region" description="Helical" evidence="5">
    <location>
        <begin position="282"/>
        <end position="303"/>
    </location>
</feature>
<feature type="transmembrane region" description="Helical" evidence="5">
    <location>
        <begin position="220"/>
        <end position="241"/>
    </location>
</feature>
<keyword evidence="4 5" id="KW-0472">Membrane</keyword>
<dbReference type="PANTHER" id="PTHR43427">
    <property type="entry name" value="CHLORIDE CHANNEL PROTEIN CLC-E"/>
    <property type="match status" value="1"/>
</dbReference>
<dbReference type="PRINTS" id="PR00762">
    <property type="entry name" value="CLCHANNEL"/>
</dbReference>
<sequence length="410" mass="43275">MTHSLYARSKELTFDLVLGVVVGVVGGGVAYAFLRTLNWVNATRNDNDRLIYFLPLAGLAIGLTYHRFGERTAHGSNLVLEEIHEPGAGVPRRMAPMVFLATAISHLFGASTGREGSGIQIIASISDGIARPFSPSTETRKLLLIAAISAAIGGLFGAPVGGMLFALEVQENGRIRYETMLPALIAGVISYEIVNNLAVEHLVTGHLLQTNLSGSLSWKLVLLSSVCSALAIVFIQLTHFVHRAARSLIKWQPLRPVVGGCIVLFLVLVSGTRDYLGLSAHLAEGAFAGAVGIAVGAFAWKLVFTSVSLGTGFIGGEMVPLFIIGALAGAQTGRLLNASIPLFAAIGMMATFAAASNTPIACTVIGIELFGAGALLPLAFTCVLAYMLSGHRGIYHSQKHALMTRSSRLR</sequence>
<protein>
    <recommendedName>
        <fullName evidence="8">Voltage-gated chloride channel protein</fullName>
    </recommendedName>
</protein>
<dbReference type="InterPro" id="IPR001807">
    <property type="entry name" value="ClC"/>
</dbReference>
<dbReference type="InterPro" id="IPR014743">
    <property type="entry name" value="Cl-channel_core"/>
</dbReference>
<evidence type="ECO:0000256" key="5">
    <source>
        <dbReference type="SAM" id="Phobius"/>
    </source>
</evidence>
<feature type="transmembrane region" description="Helical" evidence="5">
    <location>
        <begin position="335"/>
        <end position="355"/>
    </location>
</feature>
<feature type="transmembrane region" description="Helical" evidence="5">
    <location>
        <begin position="367"/>
        <end position="389"/>
    </location>
</feature>
<dbReference type="GO" id="GO:0015108">
    <property type="term" value="F:chloride transmembrane transporter activity"/>
    <property type="evidence" value="ECO:0007669"/>
    <property type="project" value="InterPro"/>
</dbReference>
<keyword evidence="3 5" id="KW-1133">Transmembrane helix</keyword>
<dbReference type="Proteomes" id="UP000051017">
    <property type="component" value="Unassembled WGS sequence"/>
</dbReference>
<dbReference type="AlphaFoldDB" id="A0A0R2QEH6"/>
<evidence type="ECO:0000313" key="7">
    <source>
        <dbReference type="Proteomes" id="UP000051017"/>
    </source>
</evidence>
<evidence type="ECO:0008006" key="8">
    <source>
        <dbReference type="Google" id="ProtNLM"/>
    </source>
</evidence>
<accession>A0A0R2QEH6</accession>
<gene>
    <name evidence="6" type="ORF">ABR75_05060</name>
</gene>
<evidence type="ECO:0000256" key="2">
    <source>
        <dbReference type="ARBA" id="ARBA00022692"/>
    </source>
</evidence>
<dbReference type="GO" id="GO:0016020">
    <property type="term" value="C:membrane"/>
    <property type="evidence" value="ECO:0007669"/>
    <property type="project" value="UniProtKB-SubCell"/>
</dbReference>